<organism evidence="1">
    <name type="scientific">marine sediment metagenome</name>
    <dbReference type="NCBI Taxonomy" id="412755"/>
    <lineage>
        <taxon>unclassified sequences</taxon>
        <taxon>metagenomes</taxon>
        <taxon>ecological metagenomes</taxon>
    </lineage>
</organism>
<gene>
    <name evidence="1" type="ORF">S03H2_30352</name>
</gene>
<protein>
    <submittedName>
        <fullName evidence="1">Uncharacterized protein</fullName>
    </submittedName>
</protein>
<reference evidence="1" key="1">
    <citation type="journal article" date="2014" name="Front. Microbiol.">
        <title>High frequency of phylogenetically diverse reductive dehalogenase-homologous genes in deep subseafloor sedimentary metagenomes.</title>
        <authorList>
            <person name="Kawai M."/>
            <person name="Futagami T."/>
            <person name="Toyoda A."/>
            <person name="Takaki Y."/>
            <person name="Nishi S."/>
            <person name="Hori S."/>
            <person name="Arai W."/>
            <person name="Tsubouchi T."/>
            <person name="Morono Y."/>
            <person name="Uchiyama I."/>
            <person name="Ito T."/>
            <person name="Fujiyama A."/>
            <person name="Inagaki F."/>
            <person name="Takami H."/>
        </authorList>
    </citation>
    <scope>NUCLEOTIDE SEQUENCE</scope>
    <source>
        <strain evidence="1">Expedition CK06-06</strain>
    </source>
</reference>
<dbReference type="AlphaFoldDB" id="X1GEE4"/>
<sequence>MRCDTPLNLKTTAVSGSEGALVTQFHKQGVSPGSINTGPWGLSKQTQGYSDTLPNGIGYTRKGYAQRLLSFDSACDRIKARWETDSHLYFEYDRENEKTGEIETVTLKHKASVRGNDVYRARVWNRHKDLLTFCEVNKDISYIIPDDHGHRCNVLKFTLTVTPTTNINGGWDRDEFNSFYGSYFYDLFIKRIRNEYPGVVVARSYEVSTKEVRGFLHFNVIAIFPDHEFSVYEHTSRYRKHQDGTPIKSWRLQYYYEDKAIEDSHPKKSKEFFNDLWDCGFVD</sequence>
<name>X1GEE4_9ZZZZ</name>
<accession>X1GEE4</accession>
<dbReference type="EMBL" id="BARU01018362">
    <property type="protein sequence ID" value="GAH55572.1"/>
    <property type="molecule type" value="Genomic_DNA"/>
</dbReference>
<comment type="caution">
    <text evidence="1">The sequence shown here is derived from an EMBL/GenBank/DDBJ whole genome shotgun (WGS) entry which is preliminary data.</text>
</comment>
<evidence type="ECO:0000313" key="1">
    <source>
        <dbReference type="EMBL" id="GAH55572.1"/>
    </source>
</evidence>
<proteinExistence type="predicted"/>
<feature type="non-terminal residue" evidence="1">
    <location>
        <position position="283"/>
    </location>
</feature>